<dbReference type="SMART" id="SM00248">
    <property type="entry name" value="ANK"/>
    <property type="match status" value="2"/>
</dbReference>
<feature type="compositionally biased region" description="Pro residues" evidence="2">
    <location>
        <begin position="87"/>
        <end position="104"/>
    </location>
</feature>
<reference evidence="3 4" key="1">
    <citation type="journal article" date="2018" name="Nat. Ecol. Evol.">
        <title>Pezizomycetes genomes reveal the molecular basis of ectomycorrhizal truffle lifestyle.</title>
        <authorList>
            <person name="Murat C."/>
            <person name="Payen T."/>
            <person name="Noel B."/>
            <person name="Kuo A."/>
            <person name="Morin E."/>
            <person name="Chen J."/>
            <person name="Kohler A."/>
            <person name="Krizsan K."/>
            <person name="Balestrini R."/>
            <person name="Da Silva C."/>
            <person name="Montanini B."/>
            <person name="Hainaut M."/>
            <person name="Levati E."/>
            <person name="Barry K.W."/>
            <person name="Belfiori B."/>
            <person name="Cichocki N."/>
            <person name="Clum A."/>
            <person name="Dockter R.B."/>
            <person name="Fauchery L."/>
            <person name="Guy J."/>
            <person name="Iotti M."/>
            <person name="Le Tacon F."/>
            <person name="Lindquist E.A."/>
            <person name="Lipzen A."/>
            <person name="Malagnac F."/>
            <person name="Mello A."/>
            <person name="Molinier V."/>
            <person name="Miyauchi S."/>
            <person name="Poulain J."/>
            <person name="Riccioni C."/>
            <person name="Rubini A."/>
            <person name="Sitrit Y."/>
            <person name="Splivallo R."/>
            <person name="Traeger S."/>
            <person name="Wang M."/>
            <person name="Zifcakova L."/>
            <person name="Wipf D."/>
            <person name="Zambonelli A."/>
            <person name="Paolocci F."/>
            <person name="Nowrousian M."/>
            <person name="Ottonello S."/>
            <person name="Baldrian P."/>
            <person name="Spatafora J.W."/>
            <person name="Henrissat B."/>
            <person name="Nagy L.G."/>
            <person name="Aury J.M."/>
            <person name="Wincker P."/>
            <person name="Grigoriev I.V."/>
            <person name="Bonfante P."/>
            <person name="Martin F.M."/>
        </authorList>
    </citation>
    <scope>NUCLEOTIDE SEQUENCE [LARGE SCALE GENOMIC DNA]</scope>
    <source>
        <strain evidence="3 4">CCBAS932</strain>
    </source>
</reference>
<dbReference type="InParanoid" id="A0A3N4KYU5"/>
<organism evidence="3 4">
    <name type="scientific">Morchella conica CCBAS932</name>
    <dbReference type="NCBI Taxonomy" id="1392247"/>
    <lineage>
        <taxon>Eukaryota</taxon>
        <taxon>Fungi</taxon>
        <taxon>Dikarya</taxon>
        <taxon>Ascomycota</taxon>
        <taxon>Pezizomycotina</taxon>
        <taxon>Pezizomycetes</taxon>
        <taxon>Pezizales</taxon>
        <taxon>Morchellaceae</taxon>
        <taxon>Morchella</taxon>
    </lineage>
</organism>
<feature type="region of interest" description="Disordered" evidence="2">
    <location>
        <begin position="1"/>
        <end position="24"/>
    </location>
</feature>
<accession>A0A3N4KYU5</accession>
<evidence type="ECO:0000313" key="3">
    <source>
        <dbReference type="EMBL" id="RPB15707.1"/>
    </source>
</evidence>
<dbReference type="AlphaFoldDB" id="A0A3N4KYU5"/>
<name>A0A3N4KYU5_9PEZI</name>
<protein>
    <submittedName>
        <fullName evidence="3">Uncharacterized protein</fullName>
    </submittedName>
</protein>
<dbReference type="Gene3D" id="1.25.40.20">
    <property type="entry name" value="Ankyrin repeat-containing domain"/>
    <property type="match status" value="1"/>
</dbReference>
<dbReference type="SUPFAM" id="SSF48403">
    <property type="entry name" value="Ankyrin repeat"/>
    <property type="match status" value="1"/>
</dbReference>
<dbReference type="InterPro" id="IPR039323">
    <property type="entry name" value="ANKRD_45/46/60"/>
</dbReference>
<evidence type="ECO:0000256" key="2">
    <source>
        <dbReference type="SAM" id="MobiDB-lite"/>
    </source>
</evidence>
<feature type="region of interest" description="Disordered" evidence="2">
    <location>
        <begin position="51"/>
        <end position="150"/>
    </location>
</feature>
<dbReference type="PANTHER" id="PTHR22677">
    <property type="entry name" value="ANKYRIN REPEAT DOMAIN-CONTAINING PROTEIN 60"/>
    <property type="match status" value="1"/>
</dbReference>
<dbReference type="PROSITE" id="PS50297">
    <property type="entry name" value="ANK_REP_REGION"/>
    <property type="match status" value="2"/>
</dbReference>
<dbReference type="EMBL" id="ML119112">
    <property type="protein sequence ID" value="RPB15707.1"/>
    <property type="molecule type" value="Genomic_DNA"/>
</dbReference>
<evidence type="ECO:0000313" key="4">
    <source>
        <dbReference type="Proteomes" id="UP000277580"/>
    </source>
</evidence>
<dbReference type="OrthoDB" id="366390at2759"/>
<proteinExistence type="predicted"/>
<dbReference type="InterPro" id="IPR036770">
    <property type="entry name" value="Ankyrin_rpt-contain_sf"/>
</dbReference>
<evidence type="ECO:0000256" key="1">
    <source>
        <dbReference type="PROSITE-ProRule" id="PRU00023"/>
    </source>
</evidence>
<feature type="compositionally biased region" description="Low complexity" evidence="2">
    <location>
        <begin position="77"/>
        <end position="86"/>
    </location>
</feature>
<sequence length="356" mass="39948">MPHIHFRASLSERERGGSRRGATRSKVKAFFRSCFCGHHLAARANEKIPNARAATTTTTTSTATTTARFRPLSYDSTTTTTTTTTTTPPPPAAPQPQPLQPPLQPQLQPQLQPPLQPQQLQQEQHHHHQHQPPTEEDQTPQFLPPIRQTTPISLSGTTIQAKPLRKPWKHLPRPTLKKHHTYTPTHHHRHPHRSSLKSKLPLLSFPPEIILLIASHLDPDDQHALLLSSRALAVLITPLFQHSAMAAQGFNPALDFPPLHWAAWKGHTALVRQLLEQGHDANARTLVHGTTPLHHAARWGHEGVVRVLLHRGAEVDAQDTFDGKTPLHLARLEGRVEAGWFWHIYTHTNYMVLVFG</sequence>
<feature type="compositionally biased region" description="Low complexity" evidence="2">
    <location>
        <begin position="53"/>
        <end position="67"/>
    </location>
</feature>
<feature type="repeat" description="ANK" evidence="1">
    <location>
        <begin position="254"/>
        <end position="286"/>
    </location>
</feature>
<dbReference type="STRING" id="1392247.A0A3N4KYU5"/>
<dbReference type="Pfam" id="PF12796">
    <property type="entry name" value="Ank_2"/>
    <property type="match status" value="1"/>
</dbReference>
<keyword evidence="4" id="KW-1185">Reference proteome</keyword>
<gene>
    <name evidence="3" type="ORF">P167DRAFT_562954</name>
</gene>
<dbReference type="PANTHER" id="PTHR22677:SF4">
    <property type="entry name" value="USHER SYNDROME TYPE-1G PROTEIN-LIKE PROTEIN"/>
    <property type="match status" value="1"/>
</dbReference>
<dbReference type="InterPro" id="IPR002110">
    <property type="entry name" value="Ankyrin_rpt"/>
</dbReference>
<feature type="repeat" description="ANK" evidence="1">
    <location>
        <begin position="288"/>
        <end position="320"/>
    </location>
</feature>
<keyword evidence="1" id="KW-0040">ANK repeat</keyword>
<dbReference type="Proteomes" id="UP000277580">
    <property type="component" value="Unassembled WGS sequence"/>
</dbReference>
<dbReference type="PROSITE" id="PS50088">
    <property type="entry name" value="ANK_REPEAT"/>
    <property type="match status" value="2"/>
</dbReference>